<dbReference type="RefSeq" id="XP_033518577.1">
    <property type="nucleotide sequence ID" value="XM_033662079.1"/>
</dbReference>
<reference evidence="1" key="1">
    <citation type="journal article" date="2020" name="Stud. Mycol.">
        <title>101 Dothideomycetes genomes: a test case for predicting lifestyles and emergence of pathogens.</title>
        <authorList>
            <person name="Haridas S."/>
            <person name="Albert R."/>
            <person name="Binder M."/>
            <person name="Bloem J."/>
            <person name="Labutti K."/>
            <person name="Salamov A."/>
            <person name="Andreopoulos B."/>
            <person name="Baker S."/>
            <person name="Barry K."/>
            <person name="Bills G."/>
            <person name="Bluhm B."/>
            <person name="Cannon C."/>
            <person name="Castanera R."/>
            <person name="Culley D."/>
            <person name="Daum C."/>
            <person name="Ezra D."/>
            <person name="Gonzalez J."/>
            <person name="Henrissat B."/>
            <person name="Kuo A."/>
            <person name="Liang C."/>
            <person name="Lipzen A."/>
            <person name="Lutzoni F."/>
            <person name="Magnuson J."/>
            <person name="Mondo S."/>
            <person name="Nolan M."/>
            <person name="Ohm R."/>
            <person name="Pangilinan J."/>
            <person name="Park H.-J."/>
            <person name="Ramirez L."/>
            <person name="Alfaro M."/>
            <person name="Sun H."/>
            <person name="Tritt A."/>
            <person name="Yoshinaga Y."/>
            <person name="Zwiers L.-H."/>
            <person name="Turgeon B."/>
            <person name="Goodwin S."/>
            <person name="Spatafora J."/>
            <person name="Crous P."/>
            <person name="Grigoriev I."/>
        </authorList>
    </citation>
    <scope>NUCLEOTIDE SEQUENCE</scope>
    <source>
        <strain evidence="1">CBS 119687</strain>
    </source>
</reference>
<name>A0A6A5ZZ66_9PLEO</name>
<evidence type="ECO:0000313" key="1">
    <source>
        <dbReference type="EMBL" id="KAF2124184.1"/>
    </source>
</evidence>
<dbReference type="Proteomes" id="UP000799771">
    <property type="component" value="Unassembled WGS sequence"/>
</dbReference>
<protein>
    <submittedName>
        <fullName evidence="1">Uncharacterized protein</fullName>
    </submittedName>
</protein>
<organism evidence="1 2">
    <name type="scientific">Dothidotthia symphoricarpi CBS 119687</name>
    <dbReference type="NCBI Taxonomy" id="1392245"/>
    <lineage>
        <taxon>Eukaryota</taxon>
        <taxon>Fungi</taxon>
        <taxon>Dikarya</taxon>
        <taxon>Ascomycota</taxon>
        <taxon>Pezizomycotina</taxon>
        <taxon>Dothideomycetes</taxon>
        <taxon>Pleosporomycetidae</taxon>
        <taxon>Pleosporales</taxon>
        <taxon>Dothidotthiaceae</taxon>
        <taxon>Dothidotthia</taxon>
    </lineage>
</organism>
<evidence type="ECO:0000313" key="2">
    <source>
        <dbReference type="Proteomes" id="UP000799771"/>
    </source>
</evidence>
<dbReference type="AlphaFoldDB" id="A0A6A5ZZ66"/>
<proteinExistence type="predicted"/>
<dbReference type="GeneID" id="54402511"/>
<accession>A0A6A5ZZ66</accession>
<gene>
    <name evidence="1" type="ORF">P153DRAFT_136794</name>
</gene>
<sequence length="151" mass="16481">MRFRGPSDLVIEQARFDSPLSVAHIVTQSINRYSPLQTDTQVPSRHTRSPSLWCGCAPEPWPLGHVCQCRDIGSPKRDWACAPGCRHVKGCSTTQGAHVTISWRWSGLCSWLVGSGTAGLPGPVIKRLGWMPLVTVRPALLEARKITAGLS</sequence>
<keyword evidence="2" id="KW-1185">Reference proteome</keyword>
<dbReference type="EMBL" id="ML977520">
    <property type="protein sequence ID" value="KAF2124184.1"/>
    <property type="molecule type" value="Genomic_DNA"/>
</dbReference>